<feature type="domain" description="Ig-like" evidence="10">
    <location>
        <begin position="171"/>
        <end position="264"/>
    </location>
</feature>
<feature type="domain" description="Ig-like" evidence="10">
    <location>
        <begin position="275"/>
        <end position="376"/>
    </location>
</feature>
<evidence type="ECO:0000256" key="3">
    <source>
        <dbReference type="ARBA" id="ARBA00022729"/>
    </source>
</evidence>
<evidence type="ECO:0000313" key="11">
    <source>
        <dbReference type="EMBL" id="CAG6634345.1"/>
    </source>
</evidence>
<keyword evidence="6" id="KW-1015">Disulfide bond</keyword>
<dbReference type="AlphaFoldDB" id="A0A8D8QLS4"/>
<evidence type="ECO:0000259" key="10">
    <source>
        <dbReference type="PROSITE" id="PS50835"/>
    </source>
</evidence>
<dbReference type="GO" id="GO:0005886">
    <property type="term" value="C:plasma membrane"/>
    <property type="evidence" value="ECO:0007669"/>
    <property type="project" value="UniProtKB-SubCell"/>
</dbReference>
<evidence type="ECO:0000256" key="1">
    <source>
        <dbReference type="ARBA" id="ARBA00004236"/>
    </source>
</evidence>
<organism evidence="11">
    <name type="scientific">Cacopsylla melanoneura</name>
    <dbReference type="NCBI Taxonomy" id="428564"/>
    <lineage>
        <taxon>Eukaryota</taxon>
        <taxon>Metazoa</taxon>
        <taxon>Ecdysozoa</taxon>
        <taxon>Arthropoda</taxon>
        <taxon>Hexapoda</taxon>
        <taxon>Insecta</taxon>
        <taxon>Pterygota</taxon>
        <taxon>Neoptera</taxon>
        <taxon>Paraneoptera</taxon>
        <taxon>Hemiptera</taxon>
        <taxon>Sternorrhyncha</taxon>
        <taxon>Psylloidea</taxon>
        <taxon>Psyllidae</taxon>
        <taxon>Psyllinae</taxon>
        <taxon>Cacopsylla</taxon>
    </lineage>
</organism>
<evidence type="ECO:0000256" key="2">
    <source>
        <dbReference type="ARBA" id="ARBA00022475"/>
    </source>
</evidence>
<evidence type="ECO:0000256" key="6">
    <source>
        <dbReference type="ARBA" id="ARBA00023157"/>
    </source>
</evidence>
<feature type="region of interest" description="Disordered" evidence="9">
    <location>
        <begin position="384"/>
        <end position="413"/>
    </location>
</feature>
<dbReference type="SMART" id="SM00408">
    <property type="entry name" value="IGc2"/>
    <property type="match status" value="3"/>
</dbReference>
<evidence type="ECO:0000256" key="9">
    <source>
        <dbReference type="SAM" id="MobiDB-lite"/>
    </source>
</evidence>
<dbReference type="SMART" id="SM00409">
    <property type="entry name" value="IG"/>
    <property type="match status" value="3"/>
</dbReference>
<keyword evidence="7" id="KW-0325">Glycoprotein</keyword>
<dbReference type="Pfam" id="PF00047">
    <property type="entry name" value="ig"/>
    <property type="match status" value="1"/>
</dbReference>
<sequence>MMSSACNIVSRRLFSFKLVNQSVISILVSCRLGSSRSFGSTVLVLLFLSASLHVTSGNKHLIPVESEPSFLEPLENVTTSQGREVQFTCVVNNLNTYKVAWIRPNTREVLALHNKVVAANKFRLAVSHNGHDTWKLYIKDVQRTDSGPYMCQLNTDPLIHQIGYLDVTISPNILDDDPPDGYMVMEGDSITLRCRATGVPDPKVEWKREDNKNIVLRYTNPNGVMQKTERLIHPGENLILHKIERQEMGVFLCIASNNVPPTVSKRFKVQVIFKPKVTATAEYIGVPRGRDVTIQCSVESPRNMNNNWFKYTGRNISLPGEKLINSSKYYIEEIRTSDYTLLMKLVIRNVAREDFTDYICYCENTIGKHEARIKIRETHIDIPKTTTSSTTTSTTLRTTTPHPHHRHHGKDATGIHNKELNKHILKDLKKPKPTVKDQLNEPLDTIVLPSDVSWLDYSTFKTNNYYDISKPSGINKNYVVKGTPARGGATCARCDVLSSMLLMFLFCLCHLLVCRRLFV</sequence>
<dbReference type="PROSITE" id="PS50835">
    <property type="entry name" value="IG_LIKE"/>
    <property type="match status" value="3"/>
</dbReference>
<dbReference type="Pfam" id="PF07679">
    <property type="entry name" value="I-set"/>
    <property type="match status" value="1"/>
</dbReference>
<evidence type="ECO:0000256" key="8">
    <source>
        <dbReference type="ARBA" id="ARBA00023319"/>
    </source>
</evidence>
<dbReference type="InterPro" id="IPR036179">
    <property type="entry name" value="Ig-like_dom_sf"/>
</dbReference>
<dbReference type="InterPro" id="IPR013783">
    <property type="entry name" value="Ig-like_fold"/>
</dbReference>
<keyword evidence="2" id="KW-1003">Cell membrane</keyword>
<reference evidence="11" key="1">
    <citation type="submission" date="2021-05" db="EMBL/GenBank/DDBJ databases">
        <authorList>
            <person name="Alioto T."/>
            <person name="Alioto T."/>
            <person name="Gomez Garrido J."/>
        </authorList>
    </citation>
    <scope>NUCLEOTIDE SEQUENCE</scope>
</reference>
<name>A0A8D8QLS4_9HEMI</name>
<dbReference type="InterPro" id="IPR007110">
    <property type="entry name" value="Ig-like_dom"/>
</dbReference>
<feature type="domain" description="Ig-like" evidence="10">
    <location>
        <begin position="68"/>
        <end position="170"/>
    </location>
</feature>
<evidence type="ECO:0000256" key="4">
    <source>
        <dbReference type="ARBA" id="ARBA00022737"/>
    </source>
</evidence>
<feature type="compositionally biased region" description="Low complexity" evidence="9">
    <location>
        <begin position="385"/>
        <end position="401"/>
    </location>
</feature>
<dbReference type="InterPro" id="IPR051170">
    <property type="entry name" value="Neural/epithelial_adhesion"/>
</dbReference>
<dbReference type="PANTHER" id="PTHR12231:SF265">
    <property type="entry name" value="DPR-INTERACTING PROTEIN LAMBDA"/>
    <property type="match status" value="1"/>
</dbReference>
<protein>
    <submittedName>
        <fullName evidence="11">Neurotrimin</fullName>
    </submittedName>
</protein>
<evidence type="ECO:0000256" key="7">
    <source>
        <dbReference type="ARBA" id="ARBA00023180"/>
    </source>
</evidence>
<keyword evidence="8" id="KW-0393">Immunoglobulin domain</keyword>
<dbReference type="SUPFAM" id="SSF48726">
    <property type="entry name" value="Immunoglobulin"/>
    <property type="match status" value="3"/>
</dbReference>
<dbReference type="GO" id="GO:0043005">
    <property type="term" value="C:neuron projection"/>
    <property type="evidence" value="ECO:0007669"/>
    <property type="project" value="TreeGrafter"/>
</dbReference>
<dbReference type="FunFam" id="2.60.40.10:FF:000328">
    <property type="entry name" value="CLUMA_CG000981, isoform A"/>
    <property type="match status" value="1"/>
</dbReference>
<dbReference type="InterPro" id="IPR013151">
    <property type="entry name" value="Immunoglobulin_dom"/>
</dbReference>
<dbReference type="InterPro" id="IPR003598">
    <property type="entry name" value="Ig_sub2"/>
</dbReference>
<dbReference type="Pfam" id="PF13927">
    <property type="entry name" value="Ig_3"/>
    <property type="match status" value="1"/>
</dbReference>
<keyword evidence="4" id="KW-0677">Repeat</keyword>
<keyword evidence="3" id="KW-0732">Signal</keyword>
<dbReference type="PANTHER" id="PTHR12231">
    <property type="entry name" value="CTX-RELATED TYPE I TRANSMEMBRANE PROTEIN"/>
    <property type="match status" value="1"/>
</dbReference>
<dbReference type="InterPro" id="IPR013098">
    <property type="entry name" value="Ig_I-set"/>
</dbReference>
<dbReference type="EMBL" id="HBUF01085857">
    <property type="protein sequence ID" value="CAG6634345.1"/>
    <property type="molecule type" value="Transcribed_RNA"/>
</dbReference>
<comment type="subcellular location">
    <subcellularLocation>
        <location evidence="1">Cell membrane</location>
    </subcellularLocation>
</comment>
<evidence type="ECO:0000256" key="5">
    <source>
        <dbReference type="ARBA" id="ARBA00023136"/>
    </source>
</evidence>
<dbReference type="InterPro" id="IPR003599">
    <property type="entry name" value="Ig_sub"/>
</dbReference>
<proteinExistence type="predicted"/>
<dbReference type="Gene3D" id="2.60.40.10">
    <property type="entry name" value="Immunoglobulins"/>
    <property type="match status" value="3"/>
</dbReference>
<accession>A0A8D8QLS4</accession>
<keyword evidence="5" id="KW-0472">Membrane</keyword>